<keyword evidence="3" id="KW-1185">Reference proteome</keyword>
<dbReference type="SMART" id="SM00953">
    <property type="entry name" value="RES"/>
    <property type="match status" value="1"/>
</dbReference>
<name>A0A366CSS2_9GAMM</name>
<evidence type="ECO:0000313" key="2">
    <source>
        <dbReference type="EMBL" id="RBO78419.1"/>
    </source>
</evidence>
<protein>
    <submittedName>
        <fullName evidence="2">RES domain-containing protein</fullName>
    </submittedName>
</protein>
<dbReference type="Proteomes" id="UP000252086">
    <property type="component" value="Unassembled WGS sequence"/>
</dbReference>
<comment type="caution">
    <text evidence="2">The sequence shown here is derived from an EMBL/GenBank/DDBJ whole genome shotgun (WGS) entry which is preliminary data.</text>
</comment>
<accession>A0A366CSS2</accession>
<feature type="domain" description="RES" evidence="1">
    <location>
        <begin position="15"/>
        <end position="143"/>
    </location>
</feature>
<dbReference type="AlphaFoldDB" id="A0A366CSS2"/>
<dbReference type="OrthoDB" id="9789501at2"/>
<dbReference type="InterPro" id="IPR014914">
    <property type="entry name" value="RES_dom"/>
</dbReference>
<organism evidence="2 3">
    <name type="scientific">Marinomonas aquiplantarum</name>
    <dbReference type="NCBI Taxonomy" id="491951"/>
    <lineage>
        <taxon>Bacteria</taxon>
        <taxon>Pseudomonadati</taxon>
        <taxon>Pseudomonadota</taxon>
        <taxon>Gammaproteobacteria</taxon>
        <taxon>Oceanospirillales</taxon>
        <taxon>Oceanospirillaceae</taxon>
        <taxon>Marinomonas</taxon>
    </lineage>
</organism>
<dbReference type="Pfam" id="PF08808">
    <property type="entry name" value="RES"/>
    <property type="match status" value="1"/>
</dbReference>
<reference evidence="2 3" key="1">
    <citation type="submission" date="2018-06" db="EMBL/GenBank/DDBJ databases">
        <title>Genomic Encyclopedia of Type Strains, Phase III (KMG-III): the genomes of soil and plant-associated and newly described type strains.</title>
        <authorList>
            <person name="Whitman W."/>
        </authorList>
    </citation>
    <scope>NUCLEOTIDE SEQUENCE [LARGE SCALE GENOMIC DNA]</scope>
    <source>
        <strain evidence="2 3">CECT 7732</strain>
    </source>
</reference>
<proteinExistence type="predicted"/>
<gene>
    <name evidence="2" type="ORF">DFP76_1167</name>
</gene>
<dbReference type="EMBL" id="QNRF01000016">
    <property type="protein sequence ID" value="RBO78419.1"/>
    <property type="molecule type" value="Genomic_DNA"/>
</dbReference>
<evidence type="ECO:0000313" key="3">
    <source>
        <dbReference type="Proteomes" id="UP000252086"/>
    </source>
</evidence>
<sequence length="156" mass="17910">MKLFRLTQKKFSDDPFSPLGARRFGGRWNSKGTDALYFSESESLSTLEVFVHVSHHPDIMKQYNLYCIELADHLIARLEKEDLPSQWRAIPFSESTQAIGDEFLTLANHEFAALQVPSVISPRDYNYLVNPNHPAMKAVFASAVKLDFEFDPRIFK</sequence>
<evidence type="ECO:0000259" key="1">
    <source>
        <dbReference type="SMART" id="SM00953"/>
    </source>
</evidence>
<dbReference type="RefSeq" id="WP_113875818.1">
    <property type="nucleotide sequence ID" value="NZ_QNRF01000016.1"/>
</dbReference>